<comment type="caution">
    <text evidence="1">The sequence shown here is derived from an EMBL/GenBank/DDBJ whole genome shotgun (WGS) entry which is preliminary data.</text>
</comment>
<feature type="non-terminal residue" evidence="1">
    <location>
        <position position="1"/>
    </location>
</feature>
<evidence type="ECO:0000313" key="1">
    <source>
        <dbReference type="EMBL" id="GAG82232.1"/>
    </source>
</evidence>
<dbReference type="AlphaFoldDB" id="X1BM08"/>
<protein>
    <submittedName>
        <fullName evidence="1">Uncharacterized protein</fullName>
    </submittedName>
</protein>
<reference evidence="1" key="1">
    <citation type="journal article" date="2014" name="Front. Microbiol.">
        <title>High frequency of phylogenetically diverse reductive dehalogenase-homologous genes in deep subseafloor sedimentary metagenomes.</title>
        <authorList>
            <person name="Kawai M."/>
            <person name="Futagami T."/>
            <person name="Toyoda A."/>
            <person name="Takaki Y."/>
            <person name="Nishi S."/>
            <person name="Hori S."/>
            <person name="Arai W."/>
            <person name="Tsubouchi T."/>
            <person name="Morono Y."/>
            <person name="Uchiyama I."/>
            <person name="Ito T."/>
            <person name="Fujiyama A."/>
            <person name="Inagaki F."/>
            <person name="Takami H."/>
        </authorList>
    </citation>
    <scope>NUCLEOTIDE SEQUENCE</scope>
    <source>
        <strain evidence="1">Expedition CK06-06</strain>
    </source>
</reference>
<organism evidence="1">
    <name type="scientific">marine sediment metagenome</name>
    <dbReference type="NCBI Taxonomy" id="412755"/>
    <lineage>
        <taxon>unclassified sequences</taxon>
        <taxon>metagenomes</taxon>
        <taxon>ecological metagenomes</taxon>
    </lineage>
</organism>
<proteinExistence type="predicted"/>
<sequence>ASSNVFSWYWINNNNGDGFAGSWFFHQFWEQLDQNQTVANAFTFASNFIPWKQWAPLIVTQTPLMHDNLGINTTWSFNNDPSL</sequence>
<name>X1BM08_9ZZZZ</name>
<dbReference type="EMBL" id="BART01011218">
    <property type="protein sequence ID" value="GAG82232.1"/>
    <property type="molecule type" value="Genomic_DNA"/>
</dbReference>
<accession>X1BM08</accession>
<gene>
    <name evidence="1" type="ORF">S01H4_23998</name>
</gene>